<reference evidence="1" key="1">
    <citation type="journal article" date="2014" name="Int. J. Syst. Evol. Microbiol.">
        <title>Complete genome sequence of Corynebacterium casei LMG S-19264T (=DSM 44701T), isolated from a smear-ripened cheese.</title>
        <authorList>
            <consortium name="US DOE Joint Genome Institute (JGI-PGF)"/>
            <person name="Walter F."/>
            <person name="Albersmeier A."/>
            <person name="Kalinowski J."/>
            <person name="Ruckert C."/>
        </authorList>
    </citation>
    <scope>NUCLEOTIDE SEQUENCE</scope>
    <source>
        <strain evidence="1">CGMCC 1.6333</strain>
    </source>
</reference>
<protein>
    <recommendedName>
        <fullName evidence="3">DUF3221 domain-containing protein</fullName>
    </recommendedName>
</protein>
<dbReference type="EMBL" id="BMLG01000034">
    <property type="protein sequence ID" value="GGM43249.1"/>
    <property type="molecule type" value="Genomic_DNA"/>
</dbReference>
<name>A0A917TY12_9BACI</name>
<dbReference type="AlphaFoldDB" id="A0A917TY12"/>
<keyword evidence="2" id="KW-1185">Reference proteome</keyword>
<organism evidence="1 2">
    <name type="scientific">Paraliobacillus quinghaiensis</name>
    <dbReference type="NCBI Taxonomy" id="470815"/>
    <lineage>
        <taxon>Bacteria</taxon>
        <taxon>Bacillati</taxon>
        <taxon>Bacillota</taxon>
        <taxon>Bacilli</taxon>
        <taxon>Bacillales</taxon>
        <taxon>Bacillaceae</taxon>
        <taxon>Paraliobacillus</taxon>
    </lineage>
</organism>
<dbReference type="Proteomes" id="UP000618460">
    <property type="component" value="Unassembled WGS sequence"/>
</dbReference>
<evidence type="ECO:0000313" key="2">
    <source>
        <dbReference type="Proteomes" id="UP000618460"/>
    </source>
</evidence>
<sequence length="131" mass="14878">MRQRISILVIFLFTVLFISACDKSVGDNEEYPYGHYEDDKMIGTVLEVNKSENNIVVNISEWEKRDRKGPGINDDGFSYRANLTIETVIKHEDETEASINDIKKGQKVLVNPPRGDDFGGQPDEIILLEMS</sequence>
<comment type="caution">
    <text evidence="1">The sequence shown here is derived from an EMBL/GenBank/DDBJ whole genome shotgun (WGS) entry which is preliminary data.</text>
</comment>
<dbReference type="PROSITE" id="PS51257">
    <property type="entry name" value="PROKAR_LIPOPROTEIN"/>
    <property type="match status" value="1"/>
</dbReference>
<evidence type="ECO:0008006" key="3">
    <source>
        <dbReference type="Google" id="ProtNLM"/>
    </source>
</evidence>
<proteinExistence type="predicted"/>
<gene>
    <name evidence="1" type="ORF">GCM10011351_31500</name>
</gene>
<dbReference type="OrthoDB" id="2626097at2"/>
<accession>A0A917TY12</accession>
<reference evidence="1" key="2">
    <citation type="submission" date="2020-09" db="EMBL/GenBank/DDBJ databases">
        <authorList>
            <person name="Sun Q."/>
            <person name="Zhou Y."/>
        </authorList>
    </citation>
    <scope>NUCLEOTIDE SEQUENCE</scope>
    <source>
        <strain evidence="1">CGMCC 1.6333</strain>
    </source>
</reference>
<evidence type="ECO:0000313" key="1">
    <source>
        <dbReference type="EMBL" id="GGM43249.1"/>
    </source>
</evidence>
<dbReference type="RefSeq" id="WP_117151666.1">
    <property type="nucleotide sequence ID" value="NZ_BMLG01000034.1"/>
</dbReference>